<comment type="subcellular location">
    <subcellularLocation>
        <location evidence="1">Membrane</location>
        <topology evidence="1">Multi-pass membrane protein</topology>
    </subcellularLocation>
    <subcellularLocation>
        <location evidence="7">Mitochondrion inner membrane</location>
        <topology evidence="7">Multi-pass membrane protein</topology>
    </subcellularLocation>
</comment>
<evidence type="ECO:0000256" key="4">
    <source>
        <dbReference type="ARBA" id="ARBA00022692"/>
    </source>
</evidence>
<keyword evidence="8" id="KW-0830">Ubiquinone</keyword>
<feature type="transmembrane region" description="Helical" evidence="9">
    <location>
        <begin position="133"/>
        <end position="155"/>
    </location>
</feature>
<protein>
    <recommendedName>
        <fullName evidence="3 8">NADH-ubiquinone oxidoreductase chain 1</fullName>
        <ecNumber evidence="8">7.1.1.2</ecNumber>
    </recommendedName>
</protein>
<dbReference type="AlphaFoldDB" id="K0J9U9"/>
<dbReference type="PANTHER" id="PTHR11432">
    <property type="entry name" value="NADH DEHYDROGENASE SUBUNIT 1"/>
    <property type="match status" value="1"/>
</dbReference>
<evidence type="ECO:0000313" key="10">
    <source>
        <dbReference type="EMBL" id="CCA94464.1"/>
    </source>
</evidence>
<geneLocation type="mitochondrion" evidence="10"/>
<dbReference type="PANTHER" id="PTHR11432:SF3">
    <property type="entry name" value="NADH-UBIQUINONE OXIDOREDUCTASE CHAIN 1"/>
    <property type="match status" value="1"/>
</dbReference>
<proteinExistence type="inferred from homology"/>
<gene>
    <name evidence="10" type="primary">ND1</name>
</gene>
<dbReference type="GO" id="GO:0008137">
    <property type="term" value="F:NADH dehydrogenase (ubiquinone) activity"/>
    <property type="evidence" value="ECO:0007669"/>
    <property type="project" value="UniProtKB-EC"/>
</dbReference>
<keyword evidence="4 7" id="KW-0812">Transmembrane</keyword>
<dbReference type="InterPro" id="IPR001694">
    <property type="entry name" value="NADH_UbQ_OxRdtase_su1/FPO"/>
</dbReference>
<evidence type="ECO:0000256" key="3">
    <source>
        <dbReference type="ARBA" id="ARBA00021009"/>
    </source>
</evidence>
<dbReference type="GO" id="GO:0003954">
    <property type="term" value="F:NADH dehydrogenase activity"/>
    <property type="evidence" value="ECO:0007669"/>
    <property type="project" value="TreeGrafter"/>
</dbReference>
<dbReference type="Pfam" id="PF00146">
    <property type="entry name" value="NADHdh"/>
    <property type="match status" value="1"/>
</dbReference>
<evidence type="ECO:0000256" key="9">
    <source>
        <dbReference type="SAM" id="Phobius"/>
    </source>
</evidence>
<evidence type="ECO:0000256" key="1">
    <source>
        <dbReference type="ARBA" id="ARBA00004141"/>
    </source>
</evidence>
<dbReference type="GO" id="GO:0009060">
    <property type="term" value="P:aerobic respiration"/>
    <property type="evidence" value="ECO:0007669"/>
    <property type="project" value="TreeGrafter"/>
</dbReference>
<dbReference type="GeneID" id="14216884"/>
<sequence length="294" mass="32426">MEILVLVLLVLVFLGYFTMLERKMLGYAQCRKGPNKGVIFGLVQPLLDGFKLFMKGFRGGFTGTYVSFFVFPFMGLVLVLVLWVLLGGYAGCFVLNHSLLMVLFLGSMVAVLFFVSGFLSGGKYSVLGSMRSLAQALSYEGALVFGCLSLLSFSWSVGLNLSVSSCIVSLAVPVLLVSIVMESNRTPVDFVEGESELVSGLATEMAGLSFSFLFLMEYGVMGFYSLFVILLLLGFGGSGYLGLVFVLFMFCVMNWLRMSLPRSRYDLNMLWGWKVLLMVSFLVLIMVLGFMVSF</sequence>
<comment type="similarity">
    <text evidence="2 7">Belongs to the complex I subunit 1 family.</text>
</comment>
<evidence type="ECO:0000256" key="5">
    <source>
        <dbReference type="ARBA" id="ARBA00022989"/>
    </source>
</evidence>
<dbReference type="GO" id="GO:0005743">
    <property type="term" value="C:mitochondrial inner membrane"/>
    <property type="evidence" value="ECO:0007669"/>
    <property type="project" value="UniProtKB-SubCell"/>
</dbReference>
<dbReference type="RefSeq" id="YP_007183133.1">
    <property type="nucleotide sequence ID" value="NC_019805.1"/>
</dbReference>
<evidence type="ECO:0000256" key="6">
    <source>
        <dbReference type="ARBA" id="ARBA00023136"/>
    </source>
</evidence>
<feature type="transmembrane region" description="Helical" evidence="9">
    <location>
        <begin position="66"/>
        <end position="86"/>
    </location>
</feature>
<dbReference type="CTD" id="4535"/>
<organism evidence="10">
    <name type="scientific">Echinorhynchus truttae</name>
    <dbReference type="NCBI Taxonomy" id="185727"/>
    <lineage>
        <taxon>Eukaryota</taxon>
        <taxon>Metazoa</taxon>
        <taxon>Spiralia</taxon>
        <taxon>Lophotrochozoa</taxon>
        <taxon>Acanthocephala</taxon>
        <taxon>Palaeacanthocephala</taxon>
        <taxon>Echinorhynchida</taxon>
        <taxon>Echinorhynchidae</taxon>
        <taxon>Echinorhynchus</taxon>
    </lineage>
</organism>
<dbReference type="EMBL" id="FR856883">
    <property type="protein sequence ID" value="CCA94464.1"/>
    <property type="molecule type" value="Genomic_DNA"/>
</dbReference>
<feature type="transmembrane region" description="Helical" evidence="9">
    <location>
        <begin position="98"/>
        <end position="121"/>
    </location>
</feature>
<feature type="transmembrane region" description="Helical" evidence="9">
    <location>
        <begin position="239"/>
        <end position="258"/>
    </location>
</feature>
<evidence type="ECO:0000256" key="8">
    <source>
        <dbReference type="RuleBase" id="RU000473"/>
    </source>
</evidence>
<reference evidence="10" key="1">
    <citation type="journal article" date="2013" name="Mol. Phylogenet. Evol.">
        <title>Phylogenetic analyses of endoparasitic Acanthocephala based on mitochondrial genomes suggest secondary loss of sensory organs.</title>
        <authorList>
            <person name="Weber M."/>
            <person name="Wey-Fabrizius A.R."/>
            <person name="Podsiadlowski L."/>
            <person name="Witek A."/>
            <person name="Schill R.O."/>
            <person name="Sugar L."/>
            <person name="Herlyn H."/>
            <person name="Hankeln T."/>
        </authorList>
    </citation>
    <scope>NUCLEOTIDE SEQUENCE</scope>
</reference>
<feature type="transmembrane region" description="Helical" evidence="9">
    <location>
        <begin position="270"/>
        <end position="292"/>
    </location>
</feature>
<accession>K0J9U9</accession>
<evidence type="ECO:0000256" key="7">
    <source>
        <dbReference type="RuleBase" id="RU000471"/>
    </source>
</evidence>
<name>K0J9U9_9BILA</name>
<keyword evidence="8 10" id="KW-0496">Mitochondrion</keyword>
<keyword evidence="5 9" id="KW-1133">Transmembrane helix</keyword>
<evidence type="ECO:0000256" key="2">
    <source>
        <dbReference type="ARBA" id="ARBA00010535"/>
    </source>
</evidence>
<keyword evidence="7" id="KW-0520">NAD</keyword>
<keyword evidence="6 9" id="KW-0472">Membrane</keyword>
<dbReference type="EC" id="7.1.1.2" evidence="8"/>
<comment type="catalytic activity">
    <reaction evidence="8">
        <text>a ubiquinone + NADH + 5 H(+)(in) = a ubiquinol + NAD(+) + 4 H(+)(out)</text>
        <dbReference type="Rhea" id="RHEA:29091"/>
        <dbReference type="Rhea" id="RHEA-COMP:9565"/>
        <dbReference type="Rhea" id="RHEA-COMP:9566"/>
        <dbReference type="ChEBI" id="CHEBI:15378"/>
        <dbReference type="ChEBI" id="CHEBI:16389"/>
        <dbReference type="ChEBI" id="CHEBI:17976"/>
        <dbReference type="ChEBI" id="CHEBI:57540"/>
        <dbReference type="ChEBI" id="CHEBI:57945"/>
        <dbReference type="EC" id="7.1.1.2"/>
    </reaction>
</comment>
<feature type="transmembrane region" description="Helical" evidence="9">
    <location>
        <begin position="161"/>
        <end position="181"/>
    </location>
</feature>